<evidence type="ECO:0000256" key="2">
    <source>
        <dbReference type="SAM" id="MobiDB-lite"/>
    </source>
</evidence>
<protein>
    <submittedName>
        <fullName evidence="5">Cytoplasmic dynein 1 heavy chain 1</fullName>
    </submittedName>
</protein>
<comment type="caution">
    <text evidence="4">The sequence shown here is derived from an EMBL/GenBank/DDBJ whole genome shotgun (WGS) entry which is preliminary data.</text>
</comment>
<evidence type="ECO:0000313" key="6">
    <source>
        <dbReference type="Proteomes" id="UP001152797"/>
    </source>
</evidence>
<dbReference type="Proteomes" id="UP001152797">
    <property type="component" value="Unassembled WGS sequence"/>
</dbReference>
<dbReference type="InterPro" id="IPR036397">
    <property type="entry name" value="RNaseH_sf"/>
</dbReference>
<proteinExistence type="predicted"/>
<evidence type="ECO:0000256" key="1">
    <source>
        <dbReference type="SAM" id="Coils"/>
    </source>
</evidence>
<feature type="compositionally biased region" description="Polar residues" evidence="2">
    <location>
        <begin position="1401"/>
        <end position="1423"/>
    </location>
</feature>
<evidence type="ECO:0000313" key="5">
    <source>
        <dbReference type="EMBL" id="CAL4804153.1"/>
    </source>
</evidence>
<feature type="coiled-coil region" evidence="1">
    <location>
        <begin position="1508"/>
        <end position="1558"/>
    </location>
</feature>
<dbReference type="SUPFAM" id="SSF53098">
    <property type="entry name" value="Ribonuclease H-like"/>
    <property type="match status" value="1"/>
</dbReference>
<feature type="region of interest" description="Disordered" evidence="2">
    <location>
        <begin position="532"/>
        <end position="563"/>
    </location>
</feature>
<dbReference type="GO" id="GO:0003676">
    <property type="term" value="F:nucleic acid binding"/>
    <property type="evidence" value="ECO:0007669"/>
    <property type="project" value="InterPro"/>
</dbReference>
<name>A0A9P1GK41_9DINO</name>
<dbReference type="EMBL" id="CAMXCT010006605">
    <property type="protein sequence ID" value="CAI4016841.1"/>
    <property type="molecule type" value="Genomic_DNA"/>
</dbReference>
<feature type="compositionally biased region" description="Basic residues" evidence="2">
    <location>
        <begin position="551"/>
        <end position="561"/>
    </location>
</feature>
<dbReference type="InterPro" id="IPR012337">
    <property type="entry name" value="RNaseH-like_sf"/>
</dbReference>
<dbReference type="EMBL" id="CAMXCT030006605">
    <property type="protein sequence ID" value="CAL4804153.1"/>
    <property type="molecule type" value="Genomic_DNA"/>
</dbReference>
<feature type="region of interest" description="Disordered" evidence="2">
    <location>
        <begin position="1391"/>
        <end position="1423"/>
    </location>
</feature>
<feature type="compositionally biased region" description="Polar residues" evidence="2">
    <location>
        <begin position="387"/>
        <end position="400"/>
    </location>
</feature>
<dbReference type="EMBL" id="CAMXCT020006605">
    <property type="protein sequence ID" value="CAL1170216.1"/>
    <property type="molecule type" value="Genomic_DNA"/>
</dbReference>
<dbReference type="Gene3D" id="3.30.420.10">
    <property type="entry name" value="Ribonuclease H-like superfamily/Ribonuclease H"/>
    <property type="match status" value="1"/>
</dbReference>
<feature type="region of interest" description="Disordered" evidence="2">
    <location>
        <begin position="380"/>
        <end position="411"/>
    </location>
</feature>
<keyword evidence="6" id="KW-1185">Reference proteome</keyword>
<reference evidence="4" key="1">
    <citation type="submission" date="2022-10" db="EMBL/GenBank/DDBJ databases">
        <authorList>
            <person name="Chen Y."/>
            <person name="Dougan E. K."/>
            <person name="Chan C."/>
            <person name="Rhodes N."/>
            <person name="Thang M."/>
        </authorList>
    </citation>
    <scope>NUCLEOTIDE SEQUENCE</scope>
</reference>
<dbReference type="PROSITE" id="PS50994">
    <property type="entry name" value="INTEGRASE"/>
    <property type="match status" value="1"/>
</dbReference>
<accession>A0A9P1GK41</accession>
<feature type="coiled-coil region" evidence="1">
    <location>
        <begin position="341"/>
        <end position="375"/>
    </location>
</feature>
<evidence type="ECO:0000259" key="3">
    <source>
        <dbReference type="PROSITE" id="PS50994"/>
    </source>
</evidence>
<organism evidence="4">
    <name type="scientific">Cladocopium goreaui</name>
    <dbReference type="NCBI Taxonomy" id="2562237"/>
    <lineage>
        <taxon>Eukaryota</taxon>
        <taxon>Sar</taxon>
        <taxon>Alveolata</taxon>
        <taxon>Dinophyceae</taxon>
        <taxon>Suessiales</taxon>
        <taxon>Symbiodiniaceae</taxon>
        <taxon>Cladocopium</taxon>
    </lineage>
</organism>
<sequence length="1874" mass="214453">MEFQDKQIPVWNGKPESFSHFVHEVKWTLSATKRGEKPLLAAKIVRKALQSGIPALVQLMYKLEPSDYKSESDIQKLIAFLEKSPLNRQALPDAGNKIGSYYRRLQRHHNESVPSFLIREDKIHDEMLQALQRLLRDKELDFEGYETSLEELKMFCGMRPGESLYYGSPDDEASVAGKDLIERLMQKGLLPLAALDIVRGWMLLEMSTLTGDDRRLVRAATRNKLGYMDIKSALLSMYEEQTQRIPINNNKGGKNGKGSVYFGDYVEPWEIDPDDPNVYPETGLFAGELGDYGDYNGGDPWSDDAWWNTTWSGTDDAWYNDMGSATTPETPSMVPQDPETVHHLLKEQDDLERQFNELQALTAESERNLAEARKAVSLAAKDRGWNQPPQQRQPRFTSTYPVKGKKGGKGKSLHYGEEANWIHNKSNGFKGKGKYKSSFGKSNFGKNGKGGKSYELQFHEHDFYPIFSADGNPDKLSPSESVVDTGATATAGGRWAVEQLCAAIMGSRPEASIVVHTDEDLKQMLREVVKEQLQEMSSSSHTVPTQASSKAKSKASPHKNKTQFDHTRAMTMDERDPRTRKETWPCFGTHANMSTSNNRFAQWTECSKCALRVQYVPAVGAPGQSTRTDLTMNVTEAVQKLRAEGWEAEEMTGSAMKAAIAMVAKEKIIKNKGKKNSGYPNKEKEKESRKLDQVKTPAQENVQETGFEASIRTLSGEERKQLLQAADQFNVGATLASLQDCGSPFTTWEVCCSLNSTLTKLCQKKGMTAVRKTFENGYDIEKEETMQKLLDDRRKEKPNRSWWSLKCAPWTNIQNLNQRNEVQVEMLRKKRQKGRKAAKIALQTIIKILEEDPDHKFYWEWPKNAYAGWTLREMREFENYMHKIGIRLFWTEVHGCMFDVQAPNGDLLKKEWLVMNNDSDFHQHCQVKCDGRHQHRVGGVVGIGKDAVEATGYYPEKMAEMIARRWKSQWEQVRRKNYHETVEKIIFAMDETTEEEMENKKEKTLEEVTKEERDKTHALLCRDRGLPKWVVEMAKQLKCPACQHSEPGGQMVIPYSLGAKPSPWQFVTLDIMDMIYPALRCKVRYMIATCVVMKFVAIKKTWQGSVGEAGTDSGKILSEVFADMWLAHRPRPAWVIVDPQTSLSAGQFVEFMQLAGVGVSVSAPEAHWQQGTIESLIRVLKRTMKRLREEHPLIDPQTCANLAVLAHNHQFKTNGFSPVQWAYGFDPDRQNQDIEPAEFNAHHHHLPYEFWQTQRLRKEAEDYWRHEQAVEAWTRLKNAAPRQPKQYQIGEWVCVWRTAAWRSKGKMINPEPRYVGPGRVALIEPAIIAENKPMIYWVLIANQVWRCSPEQLRKASEQEISVEELQKGQKFNTPIIDMLKKTTKVIDVMKEPGYPHDESSLPDQPGSQAASSQPEHVQRAQPSFEWTQDIEKFRDDWRALRKRQASTPLNVKEEAMRWKQLVSTNENRRREGLPPLMDLPELPPDEIQVEDGFQAVQSTLKPGQEQSILKAEKSYEEIMAQVELLEEKLHVIDQQDKLKEQVAKEKEMEKQFKQHLAEACDRGEEICEMVIEVDDYKQFLSSGIIYMKKMMETPKEINFRALTPEDRALVEESMARELCEVLGSAALKKVQDDISPEEVEKRCIPMRWLLIWKPLDEYKNPAAEEKPGVIRSDGLAKAKARIVLIGYKHPDLGKRDPRTGLIMKAQWRAIQSDSGWKMRLVWALMHGEKLNRVNADHLAAMVESLLVMDSRGCYDALSNSDSPFLGMNNAKTGTELMSVQRGVRDGSNCYPTWCPSDMNLSDCMTKTSLEAFKTFALWNQKKSWIIRFDSEFVAARKQQRLRRQMGKTPHALLDPTDEQLMLNEFDLDSMFTRG</sequence>
<evidence type="ECO:0000313" key="4">
    <source>
        <dbReference type="EMBL" id="CAI4016841.1"/>
    </source>
</evidence>
<feature type="domain" description="Integrase catalytic" evidence="3">
    <location>
        <begin position="1059"/>
        <end position="1226"/>
    </location>
</feature>
<feature type="region of interest" description="Disordered" evidence="2">
    <location>
        <begin position="672"/>
        <end position="702"/>
    </location>
</feature>
<feature type="compositionally biased region" description="Basic and acidic residues" evidence="2">
    <location>
        <begin position="681"/>
        <end position="693"/>
    </location>
</feature>
<reference evidence="5 6" key="2">
    <citation type="submission" date="2024-05" db="EMBL/GenBank/DDBJ databases">
        <authorList>
            <person name="Chen Y."/>
            <person name="Shah S."/>
            <person name="Dougan E. K."/>
            <person name="Thang M."/>
            <person name="Chan C."/>
        </authorList>
    </citation>
    <scope>NUCLEOTIDE SEQUENCE [LARGE SCALE GENOMIC DNA]</scope>
</reference>
<dbReference type="GO" id="GO:0015074">
    <property type="term" value="P:DNA integration"/>
    <property type="evidence" value="ECO:0007669"/>
    <property type="project" value="InterPro"/>
</dbReference>
<dbReference type="InterPro" id="IPR001584">
    <property type="entry name" value="Integrase_cat-core"/>
</dbReference>
<gene>
    <name evidence="4" type="ORF">C1SCF055_LOCUS41539</name>
</gene>
<feature type="compositionally biased region" description="Polar residues" evidence="2">
    <location>
        <begin position="534"/>
        <end position="546"/>
    </location>
</feature>
<keyword evidence="1" id="KW-0175">Coiled coil</keyword>
<dbReference type="OrthoDB" id="448415at2759"/>